<keyword evidence="2" id="KW-1185">Reference proteome</keyword>
<proteinExistence type="predicted"/>
<dbReference type="Proteomes" id="UP000294933">
    <property type="component" value="Unassembled WGS sequence"/>
</dbReference>
<evidence type="ECO:0000313" key="1">
    <source>
        <dbReference type="EMBL" id="TDL17030.1"/>
    </source>
</evidence>
<protein>
    <submittedName>
        <fullName evidence="1">Uncharacterized protein</fullName>
    </submittedName>
</protein>
<dbReference type="VEuPathDB" id="FungiDB:BD410DRAFT_807621"/>
<sequence length="100" mass="11006">MATASSIFWAITTEESTNQLLRVIKTILIDVIGVRLHGLYAEPRVYTSAIYDLSAACDPFLAFWHSAPVYTNPAHSRIGSVDRGFIFILGRQCLGVSAMT</sequence>
<reference evidence="1 2" key="1">
    <citation type="submission" date="2018-06" db="EMBL/GenBank/DDBJ databases">
        <title>A transcriptomic atlas of mushroom development highlights an independent origin of complex multicellularity.</title>
        <authorList>
            <consortium name="DOE Joint Genome Institute"/>
            <person name="Krizsan K."/>
            <person name="Almasi E."/>
            <person name="Merenyi Z."/>
            <person name="Sahu N."/>
            <person name="Viragh M."/>
            <person name="Koszo T."/>
            <person name="Mondo S."/>
            <person name="Kiss B."/>
            <person name="Balint B."/>
            <person name="Kues U."/>
            <person name="Barry K."/>
            <person name="Hegedus J.C."/>
            <person name="Henrissat B."/>
            <person name="Johnson J."/>
            <person name="Lipzen A."/>
            <person name="Ohm R."/>
            <person name="Nagy I."/>
            <person name="Pangilinan J."/>
            <person name="Yan J."/>
            <person name="Xiong Y."/>
            <person name="Grigoriev I.V."/>
            <person name="Hibbett D.S."/>
            <person name="Nagy L.G."/>
        </authorList>
    </citation>
    <scope>NUCLEOTIDE SEQUENCE [LARGE SCALE GENOMIC DNA]</scope>
    <source>
        <strain evidence="1 2">SZMC22713</strain>
    </source>
</reference>
<dbReference type="AlphaFoldDB" id="A0A4Y7PR87"/>
<gene>
    <name evidence="1" type="ORF">BD410DRAFT_807621</name>
</gene>
<evidence type="ECO:0000313" key="2">
    <source>
        <dbReference type="Proteomes" id="UP000294933"/>
    </source>
</evidence>
<name>A0A4Y7PR87_9AGAM</name>
<dbReference type="EMBL" id="ML170229">
    <property type="protein sequence ID" value="TDL17030.1"/>
    <property type="molecule type" value="Genomic_DNA"/>
</dbReference>
<organism evidence="1 2">
    <name type="scientific">Rickenella mellea</name>
    <dbReference type="NCBI Taxonomy" id="50990"/>
    <lineage>
        <taxon>Eukaryota</taxon>
        <taxon>Fungi</taxon>
        <taxon>Dikarya</taxon>
        <taxon>Basidiomycota</taxon>
        <taxon>Agaricomycotina</taxon>
        <taxon>Agaricomycetes</taxon>
        <taxon>Hymenochaetales</taxon>
        <taxon>Rickenellaceae</taxon>
        <taxon>Rickenella</taxon>
    </lineage>
</organism>
<accession>A0A4Y7PR87</accession>